<feature type="compositionally biased region" description="Low complexity" evidence="1">
    <location>
        <begin position="1"/>
        <end position="19"/>
    </location>
</feature>
<evidence type="ECO:0000256" key="1">
    <source>
        <dbReference type="SAM" id="MobiDB-lite"/>
    </source>
</evidence>
<organism evidence="2 3">
    <name type="scientific">Pholiota conissans</name>
    <dbReference type="NCBI Taxonomy" id="109636"/>
    <lineage>
        <taxon>Eukaryota</taxon>
        <taxon>Fungi</taxon>
        <taxon>Dikarya</taxon>
        <taxon>Basidiomycota</taxon>
        <taxon>Agaricomycotina</taxon>
        <taxon>Agaricomycetes</taxon>
        <taxon>Agaricomycetidae</taxon>
        <taxon>Agaricales</taxon>
        <taxon>Agaricineae</taxon>
        <taxon>Strophariaceae</taxon>
        <taxon>Pholiota</taxon>
    </lineage>
</organism>
<feature type="region of interest" description="Disordered" evidence="1">
    <location>
        <begin position="1"/>
        <end position="34"/>
    </location>
</feature>
<dbReference type="AlphaFoldDB" id="A0A9P5ZEH6"/>
<sequence length="310" mass="35236">MSSNEQASASSSPQQQQKQNQRKPPFADLPTIKILTPPQGPFLPKVDEWCFTYCTQTVSGRINRREPNCHSLCVRKVFPHEVRNVLAYKRHHSVGTDGKAVYPLPAEGQAANVPRILGGHPKEESEDSSKPPTPPPTKNWDEGWYLWTGEGRWNFFQKTEKMMLDLPSQQQLDAVRENRKEVWHDYQEKLKQNPGQHVQPPSTSQWWAPIVPPKSLPDTSSSLLVPIPPEIPAVWDGGRIRKLLSPSMQALGILHDSITSGEQREFAERVWEKAKSEEPWILAQRSISRAYERWKKPDIAEEDDGKTGSA</sequence>
<keyword evidence="3" id="KW-1185">Reference proteome</keyword>
<evidence type="ECO:0000313" key="2">
    <source>
        <dbReference type="EMBL" id="KAF9485957.1"/>
    </source>
</evidence>
<dbReference type="EMBL" id="MU155132">
    <property type="protein sequence ID" value="KAF9485957.1"/>
    <property type="molecule type" value="Genomic_DNA"/>
</dbReference>
<gene>
    <name evidence="2" type="ORF">BDN70DRAFT_822719</name>
</gene>
<reference evidence="2" key="1">
    <citation type="submission" date="2020-11" db="EMBL/GenBank/DDBJ databases">
        <authorList>
            <consortium name="DOE Joint Genome Institute"/>
            <person name="Ahrendt S."/>
            <person name="Riley R."/>
            <person name="Andreopoulos W."/>
            <person name="Labutti K."/>
            <person name="Pangilinan J."/>
            <person name="Ruiz-Duenas F.J."/>
            <person name="Barrasa J.M."/>
            <person name="Sanchez-Garcia M."/>
            <person name="Camarero S."/>
            <person name="Miyauchi S."/>
            <person name="Serrano A."/>
            <person name="Linde D."/>
            <person name="Babiker R."/>
            <person name="Drula E."/>
            <person name="Ayuso-Fernandez I."/>
            <person name="Pacheco R."/>
            <person name="Padilla G."/>
            <person name="Ferreira P."/>
            <person name="Barriuso J."/>
            <person name="Kellner H."/>
            <person name="Castanera R."/>
            <person name="Alfaro M."/>
            <person name="Ramirez L."/>
            <person name="Pisabarro A.G."/>
            <person name="Kuo A."/>
            <person name="Tritt A."/>
            <person name="Lipzen A."/>
            <person name="He G."/>
            <person name="Yan M."/>
            <person name="Ng V."/>
            <person name="Cullen D."/>
            <person name="Martin F."/>
            <person name="Rosso M.-N."/>
            <person name="Henrissat B."/>
            <person name="Hibbett D."/>
            <person name="Martinez A.T."/>
            <person name="Grigoriev I.V."/>
        </authorList>
    </citation>
    <scope>NUCLEOTIDE SEQUENCE</scope>
    <source>
        <strain evidence="2">CIRM-BRFM 674</strain>
    </source>
</reference>
<accession>A0A9P5ZEH6</accession>
<dbReference type="Proteomes" id="UP000807469">
    <property type="component" value="Unassembled WGS sequence"/>
</dbReference>
<dbReference type="InterPro" id="IPR035427">
    <property type="entry name" value="Tim10-like_dom_sf"/>
</dbReference>
<proteinExistence type="predicted"/>
<dbReference type="OrthoDB" id="3171382at2759"/>
<feature type="region of interest" description="Disordered" evidence="1">
    <location>
        <begin position="115"/>
        <end position="141"/>
    </location>
</feature>
<name>A0A9P5ZEH6_9AGAR</name>
<dbReference type="SUPFAM" id="SSF144122">
    <property type="entry name" value="Tim10-like"/>
    <property type="match status" value="1"/>
</dbReference>
<feature type="compositionally biased region" description="Basic and acidic residues" evidence="1">
    <location>
        <begin position="120"/>
        <end position="129"/>
    </location>
</feature>
<protein>
    <submittedName>
        <fullName evidence="2">Uncharacterized protein</fullName>
    </submittedName>
</protein>
<comment type="caution">
    <text evidence="2">The sequence shown here is derived from an EMBL/GenBank/DDBJ whole genome shotgun (WGS) entry which is preliminary data.</text>
</comment>
<evidence type="ECO:0000313" key="3">
    <source>
        <dbReference type="Proteomes" id="UP000807469"/>
    </source>
</evidence>